<dbReference type="EMBL" id="LAZR01058801">
    <property type="protein sequence ID" value="KKK69133.1"/>
    <property type="molecule type" value="Genomic_DNA"/>
</dbReference>
<dbReference type="AlphaFoldDB" id="A0A0F8XJR4"/>
<proteinExistence type="predicted"/>
<reference evidence="1" key="1">
    <citation type="journal article" date="2015" name="Nature">
        <title>Complex archaea that bridge the gap between prokaryotes and eukaryotes.</title>
        <authorList>
            <person name="Spang A."/>
            <person name="Saw J.H."/>
            <person name="Jorgensen S.L."/>
            <person name="Zaremba-Niedzwiedzka K."/>
            <person name="Martijn J."/>
            <person name="Lind A.E."/>
            <person name="van Eijk R."/>
            <person name="Schleper C."/>
            <person name="Guy L."/>
            <person name="Ettema T.J."/>
        </authorList>
    </citation>
    <scope>NUCLEOTIDE SEQUENCE</scope>
</reference>
<organism evidence="1">
    <name type="scientific">marine sediment metagenome</name>
    <dbReference type="NCBI Taxonomy" id="412755"/>
    <lineage>
        <taxon>unclassified sequences</taxon>
        <taxon>metagenomes</taxon>
        <taxon>ecological metagenomes</taxon>
    </lineage>
</organism>
<protein>
    <submittedName>
        <fullName evidence="1">Uncharacterized protein</fullName>
    </submittedName>
</protein>
<name>A0A0F8XJR4_9ZZZZ</name>
<evidence type="ECO:0000313" key="1">
    <source>
        <dbReference type="EMBL" id="KKK69133.1"/>
    </source>
</evidence>
<gene>
    <name evidence="1" type="ORF">LCGC14_2937110</name>
</gene>
<comment type="caution">
    <text evidence="1">The sequence shown here is derived from an EMBL/GenBank/DDBJ whole genome shotgun (WGS) entry which is preliminary data.</text>
</comment>
<accession>A0A0F8XJR4</accession>
<sequence>MGETQNLRQNFVLKYDPLYGRFSRVIKTTDLPDIGHKAVPTTTLTDWDMATYTTDANHALYPYIFSVHSTNTAAQFIVYKGGTTTALSLQVDSTGSQSLVTGCDCPLMRIAPSSTVTITVPGEFITNTSDTYACFLISKREPIPSVVEN</sequence>